<dbReference type="PANTHER" id="PTHR24421:SF58">
    <property type="entry name" value="SIGNAL TRANSDUCTION HISTIDINE-PROTEIN KINASE_PHOSPHATASE UHPB"/>
    <property type="match status" value="1"/>
</dbReference>
<evidence type="ECO:0000256" key="1">
    <source>
        <dbReference type="ARBA" id="ARBA00004370"/>
    </source>
</evidence>
<dbReference type="PANTHER" id="PTHR24421">
    <property type="entry name" value="NITRATE/NITRITE SENSOR PROTEIN NARX-RELATED"/>
    <property type="match status" value="1"/>
</dbReference>
<dbReference type="EMBL" id="AAUX01000001">
    <property type="protein sequence ID" value="EAV47045.1"/>
    <property type="molecule type" value="Genomic_DNA"/>
</dbReference>
<sequence length="443" mass="49915">MSLKQRLLIYINALLVGSILIGFTVIMAVAKKEVREEVLSTQALAVFAIENGIKNNPDYYLFHQDNAAFGLSGLSEIRHLNIAFIDTDGVTMDQTKPHLDLANDPPAWFQNALAIMSAPLSSKTIDITQGSQLVGHVRIQPNPVYEYTEIWEHIKIGLWVIFIFVILINSFVYLLFSYMIKPIDHIIQGFDNLEKGNYKARVSNSGITELNLIGNKFNGMVIKLRQANQKIHKLSQDLLSVQELEKQELARNLHDEHGQVLTAIQTEATSIRSAKTIQSRNKSIDSIISLSKNMMLSTRSIIKNLSLGLIDELGLEDALIDLIESWKSRFTNAQLTYTIDKSIINAINPQQQAHIYRIIQEGITNIEKHSKPKNVSIKITVLGPKKQLRIELINDGIKKDAKKNFDRGVGLMSIEERVSQLNGRCKISINRVFKITIDLGITH</sequence>
<keyword evidence="6" id="KW-0812">Transmembrane</keyword>
<dbReference type="CDD" id="cd06225">
    <property type="entry name" value="HAMP"/>
    <property type="match status" value="1"/>
</dbReference>
<dbReference type="OrthoDB" id="9813412at2"/>
<keyword evidence="6" id="KW-1133">Transmembrane helix</keyword>
<comment type="subcellular location">
    <subcellularLocation>
        <location evidence="1">Membrane</location>
    </subcellularLocation>
</comment>
<dbReference type="GO" id="GO:0000155">
    <property type="term" value="F:phosphorelay sensor kinase activity"/>
    <property type="evidence" value="ECO:0007669"/>
    <property type="project" value="InterPro"/>
</dbReference>
<dbReference type="AlphaFoldDB" id="A0P685"/>
<keyword evidence="5" id="KW-0902">Two-component regulatory system</keyword>
<comment type="caution">
    <text evidence="8">The sequence shown here is derived from an EMBL/GenBank/DDBJ whole genome shotgun (WGS) entry which is preliminary data.</text>
</comment>
<dbReference type="PROSITE" id="PS50885">
    <property type="entry name" value="HAMP"/>
    <property type="match status" value="1"/>
</dbReference>
<evidence type="ECO:0000256" key="2">
    <source>
        <dbReference type="ARBA" id="ARBA00022553"/>
    </source>
</evidence>
<evidence type="ECO:0000256" key="4">
    <source>
        <dbReference type="ARBA" id="ARBA00022777"/>
    </source>
</evidence>
<keyword evidence="3" id="KW-0808">Transferase</keyword>
<keyword evidence="9" id="KW-1185">Reference proteome</keyword>
<evidence type="ECO:0000313" key="9">
    <source>
        <dbReference type="Proteomes" id="UP000054262"/>
    </source>
</evidence>
<dbReference type="CDD" id="cd16917">
    <property type="entry name" value="HATPase_UhpB-NarQ-NarX-like"/>
    <property type="match status" value="1"/>
</dbReference>
<dbReference type="InterPro" id="IPR032244">
    <property type="entry name" value="LapD_MoxY_N"/>
</dbReference>
<dbReference type="Proteomes" id="UP000054262">
    <property type="component" value="Unassembled WGS sequence"/>
</dbReference>
<dbReference type="Pfam" id="PF00672">
    <property type="entry name" value="HAMP"/>
    <property type="match status" value="1"/>
</dbReference>
<feature type="transmembrane region" description="Helical" evidence="6">
    <location>
        <begin position="7"/>
        <end position="30"/>
    </location>
</feature>
<dbReference type="SMART" id="SM00304">
    <property type="entry name" value="HAMP"/>
    <property type="match status" value="1"/>
</dbReference>
<evidence type="ECO:0000256" key="5">
    <source>
        <dbReference type="ARBA" id="ARBA00023012"/>
    </source>
</evidence>
<keyword evidence="4" id="KW-0418">Kinase</keyword>
<evidence type="ECO:0000313" key="8">
    <source>
        <dbReference type="EMBL" id="EAV47045.1"/>
    </source>
</evidence>
<name>A0P685_9PROT</name>
<protein>
    <submittedName>
        <fullName evidence="8">Methanol utilization control sensor protein moxY, putative</fullName>
    </submittedName>
</protein>
<dbReference type="Gene3D" id="1.10.287.130">
    <property type="match status" value="1"/>
</dbReference>
<feature type="transmembrane region" description="Helical" evidence="6">
    <location>
        <begin position="156"/>
        <end position="176"/>
    </location>
</feature>
<feature type="domain" description="HAMP" evidence="7">
    <location>
        <begin position="177"/>
        <end position="229"/>
    </location>
</feature>
<dbReference type="Gene3D" id="3.30.565.10">
    <property type="entry name" value="Histidine kinase-like ATPase, C-terminal domain"/>
    <property type="match status" value="1"/>
</dbReference>
<dbReference type="InterPro" id="IPR003660">
    <property type="entry name" value="HAMP_dom"/>
</dbReference>
<dbReference type="InterPro" id="IPR036890">
    <property type="entry name" value="HATPase_C_sf"/>
</dbReference>
<keyword evidence="2" id="KW-0597">Phosphoprotein</keyword>
<evidence type="ECO:0000256" key="6">
    <source>
        <dbReference type="SAM" id="Phobius"/>
    </source>
</evidence>
<dbReference type="InterPro" id="IPR050482">
    <property type="entry name" value="Sensor_HK_TwoCompSys"/>
</dbReference>
<dbReference type="GO" id="GO:0046983">
    <property type="term" value="F:protein dimerization activity"/>
    <property type="evidence" value="ECO:0007669"/>
    <property type="project" value="InterPro"/>
</dbReference>
<dbReference type="Pfam" id="PF16448">
    <property type="entry name" value="LapD_MoxY_N"/>
    <property type="match status" value="1"/>
</dbReference>
<evidence type="ECO:0000259" key="7">
    <source>
        <dbReference type="PROSITE" id="PS50885"/>
    </source>
</evidence>
<proteinExistence type="predicted"/>
<dbReference type="InterPro" id="IPR011712">
    <property type="entry name" value="Sig_transdc_His_kin_sub3_dim/P"/>
</dbReference>
<gene>
    <name evidence="8" type="ORF">MB2181_03190</name>
</gene>
<dbReference type="SUPFAM" id="SSF55874">
    <property type="entry name" value="ATPase domain of HSP90 chaperone/DNA topoisomerase II/histidine kinase"/>
    <property type="match status" value="1"/>
</dbReference>
<dbReference type="GO" id="GO:0016020">
    <property type="term" value="C:membrane"/>
    <property type="evidence" value="ECO:0007669"/>
    <property type="project" value="UniProtKB-SubCell"/>
</dbReference>
<dbReference type="Pfam" id="PF07730">
    <property type="entry name" value="HisKA_3"/>
    <property type="match status" value="1"/>
</dbReference>
<accession>A0P685</accession>
<organism evidence="8 9">
    <name type="scientific">Methylophilales bacterium HTCC2181</name>
    <dbReference type="NCBI Taxonomy" id="383631"/>
    <lineage>
        <taxon>Bacteria</taxon>
        <taxon>Pseudomonadati</taxon>
        <taxon>Pseudomonadota</taxon>
        <taxon>Betaproteobacteria</taxon>
        <taxon>Nitrosomonadales</taxon>
        <taxon>OM43 clade</taxon>
    </lineage>
</organism>
<reference evidence="8 9" key="1">
    <citation type="submission" date="2006-11" db="EMBL/GenBank/DDBJ databases">
        <authorList>
            <person name="Giovannoni S."/>
            <person name="Vergin K."/>
            <person name="Ferriera S."/>
            <person name="Johnson J."/>
            <person name="Kravitz S."/>
            <person name="Beeson K."/>
            <person name="Sutton G."/>
            <person name="Rogers Y.-H."/>
            <person name="Friedman R."/>
            <person name="Frazier M."/>
            <person name="Venter J.C."/>
        </authorList>
    </citation>
    <scope>NUCLEOTIDE SEQUENCE [LARGE SCALE GENOMIC DNA]</scope>
    <source>
        <strain evidence="8 9">HTCC2181</strain>
    </source>
</reference>
<evidence type="ECO:0000256" key="3">
    <source>
        <dbReference type="ARBA" id="ARBA00022679"/>
    </source>
</evidence>
<keyword evidence="6" id="KW-0472">Membrane</keyword>